<evidence type="ECO:0000313" key="1">
    <source>
        <dbReference type="EMBL" id="PHK06744.1"/>
    </source>
</evidence>
<dbReference type="EMBL" id="LAHD01000005">
    <property type="protein sequence ID" value="PHK06744.1"/>
    <property type="molecule type" value="Genomic_DNA"/>
</dbReference>
<accession>A0A9Q5ZGM8</accession>
<comment type="caution">
    <text evidence="1">The sequence shown here is derived from an EMBL/GenBank/DDBJ whole genome shotgun (WGS) entry which is preliminary data.</text>
</comment>
<dbReference type="SUPFAM" id="SSF46966">
    <property type="entry name" value="Spectrin repeat"/>
    <property type="match status" value="1"/>
</dbReference>
<evidence type="ECO:0000313" key="2">
    <source>
        <dbReference type="Proteomes" id="UP000222310"/>
    </source>
</evidence>
<organism evidence="1 2">
    <name type="scientific">Nostoc linckia z8</name>
    <dbReference type="NCBI Taxonomy" id="1628746"/>
    <lineage>
        <taxon>Bacteria</taxon>
        <taxon>Bacillati</taxon>
        <taxon>Cyanobacteriota</taxon>
        <taxon>Cyanophyceae</taxon>
        <taxon>Nostocales</taxon>
        <taxon>Nostocaceae</taxon>
        <taxon>Nostoc</taxon>
    </lineage>
</organism>
<gene>
    <name evidence="1" type="ORF">VF08_03140</name>
</gene>
<dbReference type="GeneID" id="57094302"/>
<reference evidence="1 2" key="1">
    <citation type="submission" date="2015-02" db="EMBL/GenBank/DDBJ databases">
        <title>Nostoc linckia genome annotation.</title>
        <authorList>
            <person name="Zhou Z."/>
        </authorList>
    </citation>
    <scope>NUCLEOTIDE SEQUENCE [LARGE SCALE GENOMIC DNA]</scope>
    <source>
        <strain evidence="2">z8</strain>
    </source>
</reference>
<dbReference type="Proteomes" id="UP000222310">
    <property type="component" value="Unassembled WGS sequence"/>
</dbReference>
<protein>
    <submittedName>
        <fullName evidence="1">Uncharacterized protein</fullName>
    </submittedName>
</protein>
<sequence length="98" mass="12044">MLESKKFRQLQSDQWERSEFAEARTESFEFWFRQTKELCNKFKSTEPQPIQQEPIAQDYPEIKQLLEKVRYLEEEVERLKKFDTSANKRLQQLRKKKA</sequence>
<dbReference type="AlphaFoldDB" id="A0A9Q5ZGM8"/>
<name>A0A9Q5ZGM8_NOSLI</name>
<proteinExistence type="predicted"/>
<dbReference type="RefSeq" id="WP_099076722.1">
    <property type="nucleotide sequence ID" value="NZ_LAHD01000005.1"/>
</dbReference>